<name>A4Y4V7_SHEPC</name>
<proteinExistence type="predicted"/>
<gene>
    <name evidence="1" type="ordered locus">Sputcn32_1262</name>
</gene>
<reference evidence="1" key="1">
    <citation type="submission" date="2007-04" db="EMBL/GenBank/DDBJ databases">
        <title>Complete sequence of Shewanella putrefaciens CN-32.</title>
        <authorList>
            <consortium name="US DOE Joint Genome Institute"/>
            <person name="Copeland A."/>
            <person name="Lucas S."/>
            <person name="Lapidus A."/>
            <person name="Barry K."/>
            <person name="Detter J.C."/>
            <person name="Glavina del Rio T."/>
            <person name="Hammon N."/>
            <person name="Israni S."/>
            <person name="Dalin E."/>
            <person name="Tice H."/>
            <person name="Pitluck S."/>
            <person name="Chain P."/>
            <person name="Malfatti S."/>
            <person name="Shin M."/>
            <person name="Vergez L."/>
            <person name="Schmutz J."/>
            <person name="Larimer F."/>
            <person name="Land M."/>
            <person name="Hauser L."/>
            <person name="Kyrpides N."/>
            <person name="Mikhailova N."/>
            <person name="Romine M.F."/>
            <person name="Fredrickson J."/>
            <person name="Tiedje J."/>
            <person name="Richardson P."/>
        </authorList>
    </citation>
    <scope>NUCLEOTIDE SEQUENCE [LARGE SCALE GENOMIC DNA]</scope>
    <source>
        <strain evidence="1">CN-32</strain>
    </source>
</reference>
<dbReference type="EMBL" id="CP000681">
    <property type="protein sequence ID" value="ABP74990.1"/>
    <property type="molecule type" value="Genomic_DNA"/>
</dbReference>
<evidence type="ECO:0000313" key="1">
    <source>
        <dbReference type="EMBL" id="ABP74990.1"/>
    </source>
</evidence>
<dbReference type="KEGG" id="spc:Sputcn32_1262"/>
<dbReference type="STRING" id="319224.Sputcn32_1262"/>
<dbReference type="HOGENOM" id="CLU_1863804_0_0_6"/>
<protein>
    <submittedName>
        <fullName evidence="1">Uncharacterized protein</fullName>
    </submittedName>
</protein>
<organism evidence="1">
    <name type="scientific">Shewanella putrefaciens (strain CN-32 / ATCC BAA-453)</name>
    <dbReference type="NCBI Taxonomy" id="319224"/>
    <lineage>
        <taxon>Bacteria</taxon>
        <taxon>Pseudomonadati</taxon>
        <taxon>Pseudomonadota</taxon>
        <taxon>Gammaproteobacteria</taxon>
        <taxon>Alteromonadales</taxon>
        <taxon>Shewanellaceae</taxon>
        <taxon>Shewanella</taxon>
    </lineage>
</organism>
<accession>A4Y4V7</accession>
<sequence>MAAAIRLSQQAIYALQTAQRINTKTLGVNLTPRSNKMANSKSRRHAFAFEGGEQLTTIGATFFVSYLYHTHVDSTHRNWDSIKTQKSRINTINRSESYYRGWLSHIGSMSDANLNRNTLDLDGATVKKMALAIQKAL</sequence>
<dbReference type="AlphaFoldDB" id="A4Y4V7"/>